<organism evidence="2 3">
    <name type="scientific">Paenibacillus mendelii</name>
    <dbReference type="NCBI Taxonomy" id="206163"/>
    <lineage>
        <taxon>Bacteria</taxon>
        <taxon>Bacillati</taxon>
        <taxon>Bacillota</taxon>
        <taxon>Bacilli</taxon>
        <taxon>Bacillales</taxon>
        <taxon>Paenibacillaceae</taxon>
        <taxon>Paenibacillus</taxon>
    </lineage>
</organism>
<dbReference type="RefSeq" id="WP_256555018.1">
    <property type="nucleotide sequence ID" value="NZ_JANHOF010000001.1"/>
</dbReference>
<keyword evidence="3" id="KW-1185">Reference proteome</keyword>
<dbReference type="EMBL" id="JBHLVF010000041">
    <property type="protein sequence ID" value="MFC0394679.1"/>
    <property type="molecule type" value="Genomic_DNA"/>
</dbReference>
<dbReference type="Gene3D" id="3.30.200.20">
    <property type="entry name" value="Phosphorylase Kinase, domain 1"/>
    <property type="match status" value="1"/>
</dbReference>
<gene>
    <name evidence="2" type="ORF">ACFFJ8_25375</name>
</gene>
<dbReference type="InterPro" id="IPR002575">
    <property type="entry name" value="Aminoglycoside_PTrfase"/>
</dbReference>
<dbReference type="InterPro" id="IPR051678">
    <property type="entry name" value="AGP_Transferase"/>
</dbReference>
<reference evidence="2 3" key="1">
    <citation type="submission" date="2024-09" db="EMBL/GenBank/DDBJ databases">
        <authorList>
            <person name="Sun Q."/>
            <person name="Mori K."/>
        </authorList>
    </citation>
    <scope>NUCLEOTIDE SEQUENCE [LARGE SCALE GENOMIC DNA]</scope>
    <source>
        <strain evidence="2 3">CCM 4839</strain>
    </source>
</reference>
<dbReference type="SUPFAM" id="SSF56112">
    <property type="entry name" value="Protein kinase-like (PK-like)"/>
    <property type="match status" value="1"/>
</dbReference>
<feature type="domain" description="Aminoglycoside phosphotransferase" evidence="1">
    <location>
        <begin position="50"/>
        <end position="251"/>
    </location>
</feature>
<evidence type="ECO:0000313" key="2">
    <source>
        <dbReference type="EMBL" id="MFC0394679.1"/>
    </source>
</evidence>
<accession>A0ABV6JGV7</accession>
<dbReference type="Pfam" id="PF01636">
    <property type="entry name" value="APH"/>
    <property type="match status" value="1"/>
</dbReference>
<dbReference type="Gene3D" id="3.90.1200.10">
    <property type="match status" value="1"/>
</dbReference>
<protein>
    <submittedName>
        <fullName evidence="2">Phosphotransferase family protein</fullName>
    </submittedName>
</protein>
<proteinExistence type="predicted"/>
<evidence type="ECO:0000313" key="3">
    <source>
        <dbReference type="Proteomes" id="UP001589818"/>
    </source>
</evidence>
<comment type="caution">
    <text evidence="2">The sequence shown here is derived from an EMBL/GenBank/DDBJ whole genome shotgun (WGS) entry which is preliminary data.</text>
</comment>
<dbReference type="PANTHER" id="PTHR21310">
    <property type="entry name" value="AMINOGLYCOSIDE PHOSPHOTRANSFERASE-RELATED-RELATED"/>
    <property type="match status" value="1"/>
</dbReference>
<sequence length="313" mass="34614">MNHSMNAAENTLTSRVKDWVVDSVGSDASITSVQRLHGGTASSMHNVTLRNAQGIQNVVLRQIDNAEWLSEEPDAALHEAESLKIALSADIPTPEIIAWDETGSICGIPAVLMTKLAGTVDLQPVSRSHWLSGLAQTLTRIHAVEADGFKWNYFTYKELSALEIPSWSRHPELWPIAFDIVKGPRPHVKPCFIHRDYHPANVLWTGDRVSGVVDWANACRGPRGVDVGHCRVDLAQLFDVATADAFLCAYVSYAGEAFSYDPYWDLVAFMDILFGPPTVYSGWAAFGITGLTDEMMERRLDEYLLSLVKRVTG</sequence>
<evidence type="ECO:0000259" key="1">
    <source>
        <dbReference type="Pfam" id="PF01636"/>
    </source>
</evidence>
<dbReference type="Proteomes" id="UP001589818">
    <property type="component" value="Unassembled WGS sequence"/>
</dbReference>
<name>A0ABV6JGV7_9BACL</name>
<dbReference type="InterPro" id="IPR011009">
    <property type="entry name" value="Kinase-like_dom_sf"/>
</dbReference>